<dbReference type="EMBL" id="CVRI01000047">
    <property type="protein sequence ID" value="CRK97894.1"/>
    <property type="molecule type" value="Genomic_DNA"/>
</dbReference>
<sequence length="59" mass="6837">MNSNPERRVGKEARRKIKLFKSNPDIFMLVQLDDKPNSCFNNTKVVTFIIVSLLLLTKD</sequence>
<reference evidence="1 2" key="1">
    <citation type="submission" date="2015-04" db="EMBL/GenBank/DDBJ databases">
        <authorList>
            <person name="Syromyatnikov M.Y."/>
            <person name="Popov V.N."/>
        </authorList>
    </citation>
    <scope>NUCLEOTIDE SEQUENCE [LARGE SCALE GENOMIC DNA]</scope>
</reference>
<organism evidence="1 2">
    <name type="scientific">Clunio marinus</name>
    <dbReference type="NCBI Taxonomy" id="568069"/>
    <lineage>
        <taxon>Eukaryota</taxon>
        <taxon>Metazoa</taxon>
        <taxon>Ecdysozoa</taxon>
        <taxon>Arthropoda</taxon>
        <taxon>Hexapoda</taxon>
        <taxon>Insecta</taxon>
        <taxon>Pterygota</taxon>
        <taxon>Neoptera</taxon>
        <taxon>Endopterygota</taxon>
        <taxon>Diptera</taxon>
        <taxon>Nematocera</taxon>
        <taxon>Chironomoidea</taxon>
        <taxon>Chironomidae</taxon>
        <taxon>Clunio</taxon>
    </lineage>
</organism>
<keyword evidence="2" id="KW-1185">Reference proteome</keyword>
<proteinExistence type="predicted"/>
<name>A0A1J1IFT3_9DIPT</name>
<dbReference type="Proteomes" id="UP000183832">
    <property type="component" value="Unassembled WGS sequence"/>
</dbReference>
<protein>
    <submittedName>
        <fullName evidence="1">CLUMA_CG011269, isoform A</fullName>
    </submittedName>
</protein>
<gene>
    <name evidence="1" type="ORF">CLUMA_CG011269</name>
</gene>
<evidence type="ECO:0000313" key="1">
    <source>
        <dbReference type="EMBL" id="CRK97894.1"/>
    </source>
</evidence>
<dbReference type="AlphaFoldDB" id="A0A1J1IFT3"/>
<evidence type="ECO:0000313" key="2">
    <source>
        <dbReference type="Proteomes" id="UP000183832"/>
    </source>
</evidence>
<accession>A0A1J1IFT3</accession>